<accession>A0A7X3CRW4</accession>
<reference evidence="5 6" key="1">
    <citation type="submission" date="2019-11" db="EMBL/GenBank/DDBJ databases">
        <title>Draft genome sequences of five Paenibacillus species of dairy origin.</title>
        <authorList>
            <person name="Olajide A.M."/>
            <person name="Chen S."/>
            <person name="Lapointe G."/>
        </authorList>
    </citation>
    <scope>NUCLEOTIDE SEQUENCE [LARGE SCALE GENOMIC DNA]</scope>
    <source>
        <strain evidence="5 6">2CS3</strain>
    </source>
</reference>
<feature type="domain" description="Fumarylacetoacetase-like C-terminal" evidence="3">
    <location>
        <begin position="58"/>
        <end position="252"/>
    </location>
</feature>
<dbReference type="GO" id="GO:0046872">
    <property type="term" value="F:metal ion binding"/>
    <property type="evidence" value="ECO:0007669"/>
    <property type="project" value="UniProtKB-KW"/>
</dbReference>
<evidence type="ECO:0000313" key="5">
    <source>
        <dbReference type="EMBL" id="MUG70121.1"/>
    </source>
</evidence>
<dbReference type="SUPFAM" id="SSF56529">
    <property type="entry name" value="FAH"/>
    <property type="match status" value="1"/>
</dbReference>
<organism evidence="5 6">
    <name type="scientific">Paenibacillus validus</name>
    <dbReference type="NCBI Taxonomy" id="44253"/>
    <lineage>
        <taxon>Bacteria</taxon>
        <taxon>Bacillati</taxon>
        <taxon>Bacillota</taxon>
        <taxon>Bacilli</taxon>
        <taxon>Bacillales</taxon>
        <taxon>Paenibacillaceae</taxon>
        <taxon>Paenibacillus</taxon>
    </lineage>
</organism>
<dbReference type="InterPro" id="IPR011234">
    <property type="entry name" value="Fumarylacetoacetase-like_C"/>
</dbReference>
<comment type="similarity">
    <text evidence="1">Belongs to the FAH family.</text>
</comment>
<dbReference type="RefSeq" id="WP_330164485.1">
    <property type="nucleotide sequence ID" value="NZ_JBDLZV010000001.1"/>
</dbReference>
<dbReference type="Gene3D" id="2.30.30.370">
    <property type="entry name" value="FAH"/>
    <property type="match status" value="1"/>
</dbReference>
<dbReference type="PANTHER" id="PTHR11820">
    <property type="entry name" value="ACYLPYRUVASE"/>
    <property type="match status" value="1"/>
</dbReference>
<feature type="domain" description="Rv2993c-like N-terminal" evidence="4">
    <location>
        <begin position="1"/>
        <end position="52"/>
    </location>
</feature>
<dbReference type="Pfam" id="PF10370">
    <property type="entry name" value="Rv2993c-like_N"/>
    <property type="match status" value="1"/>
</dbReference>
<evidence type="ECO:0000313" key="6">
    <source>
        <dbReference type="Proteomes" id="UP000450917"/>
    </source>
</evidence>
<dbReference type="GO" id="GO:0018773">
    <property type="term" value="F:acetylpyruvate hydrolase activity"/>
    <property type="evidence" value="ECO:0007669"/>
    <property type="project" value="TreeGrafter"/>
</dbReference>
<keyword evidence="2" id="KW-0479">Metal-binding</keyword>
<dbReference type="Pfam" id="PF01557">
    <property type="entry name" value="FAA_hydrolase"/>
    <property type="match status" value="1"/>
</dbReference>
<dbReference type="GO" id="GO:0019752">
    <property type="term" value="P:carboxylic acid metabolic process"/>
    <property type="evidence" value="ECO:0007669"/>
    <property type="project" value="UniProtKB-ARBA"/>
</dbReference>
<evidence type="ECO:0000259" key="3">
    <source>
        <dbReference type="Pfam" id="PF01557"/>
    </source>
</evidence>
<comment type="caution">
    <text evidence="5">The sequence shown here is derived from an EMBL/GenBank/DDBJ whole genome shotgun (WGS) entry which is preliminary data.</text>
</comment>
<dbReference type="GO" id="GO:0016853">
    <property type="term" value="F:isomerase activity"/>
    <property type="evidence" value="ECO:0007669"/>
    <property type="project" value="UniProtKB-ARBA"/>
</dbReference>
<evidence type="ECO:0000256" key="2">
    <source>
        <dbReference type="ARBA" id="ARBA00022723"/>
    </source>
</evidence>
<proteinExistence type="inferred from homology"/>
<dbReference type="Proteomes" id="UP000450917">
    <property type="component" value="Unassembled WGS sequence"/>
</dbReference>
<dbReference type="Gene3D" id="3.90.850.10">
    <property type="entry name" value="Fumarylacetoacetase-like, C-terminal domain"/>
    <property type="match status" value="1"/>
</dbReference>
<keyword evidence="6" id="KW-1185">Reference proteome</keyword>
<gene>
    <name evidence="5" type="ORF">GNP93_05445</name>
</gene>
<dbReference type="EMBL" id="WNZX01000003">
    <property type="protein sequence ID" value="MUG70121.1"/>
    <property type="molecule type" value="Genomic_DNA"/>
</dbReference>
<protein>
    <submittedName>
        <fullName evidence="5">DUF2437 domain-containing protein</fullName>
    </submittedName>
</protein>
<sequence length="262" mass="28752">MKFARFTAAGDPTVRSGVVVDGTVQEIVGNVFETWNYTGNSYALESVQLVAPLQPRHIIGIGKNYVEFEHERPQTLPSIPVFFFKPVSTVIGPGEEIIIPSTLEQVKFETEIAVILGKEGKNIPEDDVERYIFGYTVANDVASPEYFHPDGHWMVGKSFDTFTPLGPWIETKLDTRSLLLQTHVNGKVLQNSRSNLMIVGINHMIAYLSRVMTLQPGDVILSGTPAGADFIKDGDTIECTVEGIGALTNKVVKITRTGATTL</sequence>
<dbReference type="FunFam" id="3.90.850.10:FF:000002">
    <property type="entry name" value="2-hydroxyhepta-2,4-diene-1,7-dioate isomerase"/>
    <property type="match status" value="1"/>
</dbReference>
<dbReference type="InterPro" id="IPR018833">
    <property type="entry name" value="Rv2993c-like_N"/>
</dbReference>
<dbReference type="AlphaFoldDB" id="A0A7X3CRW4"/>
<dbReference type="InterPro" id="IPR036663">
    <property type="entry name" value="Fumarylacetoacetase_C_sf"/>
</dbReference>
<dbReference type="PANTHER" id="PTHR11820:SF7">
    <property type="entry name" value="ACYLPYRUVASE FAHD1, MITOCHONDRIAL"/>
    <property type="match status" value="1"/>
</dbReference>
<evidence type="ECO:0000259" key="4">
    <source>
        <dbReference type="Pfam" id="PF10370"/>
    </source>
</evidence>
<evidence type="ECO:0000256" key="1">
    <source>
        <dbReference type="ARBA" id="ARBA00010211"/>
    </source>
</evidence>
<name>A0A7X3CRW4_9BACL</name>